<reference evidence="1" key="1">
    <citation type="journal article" date="2020" name="Stud. Mycol.">
        <title>101 Dothideomycetes genomes: a test case for predicting lifestyles and emergence of pathogens.</title>
        <authorList>
            <person name="Haridas S."/>
            <person name="Albert R."/>
            <person name="Binder M."/>
            <person name="Bloem J."/>
            <person name="Labutti K."/>
            <person name="Salamov A."/>
            <person name="Andreopoulos B."/>
            <person name="Baker S."/>
            <person name="Barry K."/>
            <person name="Bills G."/>
            <person name="Bluhm B."/>
            <person name="Cannon C."/>
            <person name="Castanera R."/>
            <person name="Culley D."/>
            <person name="Daum C."/>
            <person name="Ezra D."/>
            <person name="Gonzalez J."/>
            <person name="Henrissat B."/>
            <person name="Kuo A."/>
            <person name="Liang C."/>
            <person name="Lipzen A."/>
            <person name="Lutzoni F."/>
            <person name="Magnuson J."/>
            <person name="Mondo S."/>
            <person name="Nolan M."/>
            <person name="Ohm R."/>
            <person name="Pangilinan J."/>
            <person name="Park H.-J."/>
            <person name="Ramirez L."/>
            <person name="Alfaro M."/>
            <person name="Sun H."/>
            <person name="Tritt A."/>
            <person name="Yoshinaga Y."/>
            <person name="Zwiers L.-H."/>
            <person name="Turgeon B."/>
            <person name="Goodwin S."/>
            <person name="Spatafora J."/>
            <person name="Crous P."/>
            <person name="Grigoriev I."/>
        </authorList>
    </citation>
    <scope>NUCLEOTIDE SEQUENCE</scope>
    <source>
        <strain evidence="1">CBS 690.94</strain>
    </source>
</reference>
<organism evidence="1 2">
    <name type="scientific">Karstenula rhodostoma CBS 690.94</name>
    <dbReference type="NCBI Taxonomy" id="1392251"/>
    <lineage>
        <taxon>Eukaryota</taxon>
        <taxon>Fungi</taxon>
        <taxon>Dikarya</taxon>
        <taxon>Ascomycota</taxon>
        <taxon>Pezizomycotina</taxon>
        <taxon>Dothideomycetes</taxon>
        <taxon>Pleosporomycetidae</taxon>
        <taxon>Pleosporales</taxon>
        <taxon>Massarineae</taxon>
        <taxon>Didymosphaeriaceae</taxon>
        <taxon>Karstenula</taxon>
    </lineage>
</organism>
<gene>
    <name evidence="1" type="ORF">P171DRAFT_492918</name>
</gene>
<keyword evidence="2" id="KW-1185">Reference proteome</keyword>
<dbReference type="EMBL" id="MU001492">
    <property type="protein sequence ID" value="KAF2451510.1"/>
    <property type="molecule type" value="Genomic_DNA"/>
</dbReference>
<feature type="non-terminal residue" evidence="1">
    <location>
        <position position="300"/>
    </location>
</feature>
<sequence>MRGQPPRHMPNCSQPLGLSRLQEEPRGLFSAVCGVYCRRDLFLYDHEILHKWNDVELGVCILGKASCCLLPNNRWCSAVGVEQLVLSSWCWRGHPNPAAVIGQRARRERWSSLVTRHETTRVYLQLPAREELACTAARRPPLLCSTPPTFLTTAAVSLSVCLPAATRPAGFRTVPIVGAFAAEQAVNWSVTYRFSEVRSRPHPHKFFPGSIILFTFAPVPRPAEARLQLLLPRRVCYLLKQPAVSRPALKEPVPCLLLCRALGARYPTSGCAGRESSSSRHSKVRLLCFTHREEHYSPYS</sequence>
<protein>
    <submittedName>
        <fullName evidence="1">Uncharacterized protein</fullName>
    </submittedName>
</protein>
<evidence type="ECO:0000313" key="2">
    <source>
        <dbReference type="Proteomes" id="UP000799764"/>
    </source>
</evidence>
<dbReference type="Proteomes" id="UP000799764">
    <property type="component" value="Unassembled WGS sequence"/>
</dbReference>
<comment type="caution">
    <text evidence="1">The sequence shown here is derived from an EMBL/GenBank/DDBJ whole genome shotgun (WGS) entry which is preliminary data.</text>
</comment>
<evidence type="ECO:0000313" key="1">
    <source>
        <dbReference type="EMBL" id="KAF2451510.1"/>
    </source>
</evidence>
<dbReference type="AlphaFoldDB" id="A0A9P4PUC0"/>
<proteinExistence type="predicted"/>
<accession>A0A9P4PUC0</accession>
<name>A0A9P4PUC0_9PLEO</name>